<dbReference type="PANTHER" id="PTHR43392">
    <property type="entry name" value="AAA-TYPE ATPASE FAMILY PROTEIN / ANKYRIN REPEAT FAMILY PROTEIN"/>
    <property type="match status" value="1"/>
</dbReference>
<dbReference type="Gene3D" id="1.10.8.60">
    <property type="match status" value="1"/>
</dbReference>
<dbReference type="SUPFAM" id="SSF52540">
    <property type="entry name" value="P-loop containing nucleoside triphosphate hydrolases"/>
    <property type="match status" value="1"/>
</dbReference>
<dbReference type="InterPro" id="IPR050773">
    <property type="entry name" value="CbxX/CfxQ_RuBisCO_ESX"/>
</dbReference>
<accession>A0A1M7H3P3</accession>
<organism evidence="5 6">
    <name type="scientific">Anaerosporobacter mobilis DSM 15930</name>
    <dbReference type="NCBI Taxonomy" id="1120996"/>
    <lineage>
        <taxon>Bacteria</taxon>
        <taxon>Bacillati</taxon>
        <taxon>Bacillota</taxon>
        <taxon>Clostridia</taxon>
        <taxon>Lachnospirales</taxon>
        <taxon>Lachnospiraceae</taxon>
        <taxon>Anaerosporobacter</taxon>
    </lineage>
</organism>
<comment type="similarity">
    <text evidence="1">Belongs to the CbxX/CfxQ family.</text>
</comment>
<dbReference type="InterPro" id="IPR041627">
    <property type="entry name" value="AAA_lid_6"/>
</dbReference>
<gene>
    <name evidence="5" type="ORF">SAMN02746066_01270</name>
</gene>
<dbReference type="FunFam" id="3.40.50.300:FF:000216">
    <property type="entry name" value="Type VII secretion ATPase EccA"/>
    <property type="match status" value="1"/>
</dbReference>
<dbReference type="CDD" id="cd00009">
    <property type="entry name" value="AAA"/>
    <property type="match status" value="1"/>
</dbReference>
<evidence type="ECO:0000313" key="6">
    <source>
        <dbReference type="Proteomes" id="UP000184038"/>
    </source>
</evidence>
<protein>
    <submittedName>
        <fullName evidence="5">ATPase family associated with various cellular activities (AAA)</fullName>
    </submittedName>
</protein>
<name>A0A1M7H3P3_9FIRM</name>
<keyword evidence="6" id="KW-1185">Reference proteome</keyword>
<dbReference type="GO" id="GO:0005524">
    <property type="term" value="F:ATP binding"/>
    <property type="evidence" value="ECO:0007669"/>
    <property type="project" value="UniProtKB-KW"/>
</dbReference>
<dbReference type="InterPro" id="IPR027417">
    <property type="entry name" value="P-loop_NTPase"/>
</dbReference>
<dbReference type="STRING" id="1120996.SAMN02746066_01270"/>
<dbReference type="GO" id="GO:0016887">
    <property type="term" value="F:ATP hydrolysis activity"/>
    <property type="evidence" value="ECO:0007669"/>
    <property type="project" value="InterPro"/>
</dbReference>
<dbReference type="InterPro" id="IPR000641">
    <property type="entry name" value="CbxX/CfxQ"/>
</dbReference>
<dbReference type="EMBL" id="FRCP01000007">
    <property type="protein sequence ID" value="SHM23080.1"/>
    <property type="molecule type" value="Genomic_DNA"/>
</dbReference>
<evidence type="ECO:0000256" key="3">
    <source>
        <dbReference type="ARBA" id="ARBA00022840"/>
    </source>
</evidence>
<evidence type="ECO:0000259" key="4">
    <source>
        <dbReference type="SMART" id="SM00382"/>
    </source>
</evidence>
<dbReference type="Pfam" id="PF17866">
    <property type="entry name" value="AAA_lid_6"/>
    <property type="match status" value="1"/>
</dbReference>
<dbReference type="InterPro" id="IPR003959">
    <property type="entry name" value="ATPase_AAA_core"/>
</dbReference>
<evidence type="ECO:0000256" key="1">
    <source>
        <dbReference type="ARBA" id="ARBA00010378"/>
    </source>
</evidence>
<dbReference type="AlphaFoldDB" id="A0A1M7H3P3"/>
<proteinExistence type="inferred from homology"/>
<dbReference type="RefSeq" id="WP_073284749.1">
    <property type="nucleotide sequence ID" value="NZ_FRCP01000007.1"/>
</dbReference>
<dbReference type="InterPro" id="IPR003593">
    <property type="entry name" value="AAA+_ATPase"/>
</dbReference>
<dbReference type="Proteomes" id="UP000184038">
    <property type="component" value="Unassembled WGS sequence"/>
</dbReference>
<sequence>MQAYSNRSLFEIARENYKTLKKHCEDLLEEGYWEKPSEILKQSVFDVLDIYVQAILVSYAVFSKHYMREDIEFLLSTVDSNHFGLHPEKCIEDTVVAQVERMLASPPILLQLCDLRDKEKGTRCAETFFETLINIVLAMAYLNSSKDRYVIQFIQEYYNKSHIFISTRMNCDYILDEKYVFRKICSEMFKTGVHMKAEQAIHHEAIVGGLYKNVENQFTARDALELIKAEESESIRENDIENQEVINQDVVCEQVVKENTYEINETQTQQEQQERLTQLLEELNTLIGLDGVKEEVNSLINLIKVRKMREKFNMPVMDMSYHMVFTGNPGTGKTTVARIVAELYKELGLLSKGNLVETDRAGLVAGYVGQTAIKVTEIVEKAIGGVLFIDEAYSLTNNTSGNDFGNEAIDTLVKLMEDHRDDFVVIVAGYKKEMEGFLKANTGLVSRFNKFIEFKDYTEEELIDILKMMANKSAMKIDEEAISYVTKQLDKMTKAAKNRFGNARGIRNVFEKIITSQANRLVNYEDPTIDQLQQIIYDDVVDVI</sequence>
<evidence type="ECO:0000313" key="5">
    <source>
        <dbReference type="EMBL" id="SHM23080.1"/>
    </source>
</evidence>
<dbReference type="SMART" id="SM00382">
    <property type="entry name" value="AAA"/>
    <property type="match status" value="1"/>
</dbReference>
<dbReference type="PANTHER" id="PTHR43392:SF2">
    <property type="entry name" value="AAA-TYPE ATPASE FAMILY PROTEIN _ ANKYRIN REPEAT FAMILY PROTEIN"/>
    <property type="match status" value="1"/>
</dbReference>
<dbReference type="OrthoDB" id="9806903at2"/>
<reference evidence="5 6" key="1">
    <citation type="submission" date="2016-11" db="EMBL/GenBank/DDBJ databases">
        <authorList>
            <person name="Jaros S."/>
            <person name="Januszkiewicz K."/>
            <person name="Wedrychowicz H."/>
        </authorList>
    </citation>
    <scope>NUCLEOTIDE SEQUENCE [LARGE SCALE GENOMIC DNA]</scope>
    <source>
        <strain evidence="5 6">DSM 15930</strain>
    </source>
</reference>
<keyword evidence="3" id="KW-0067">ATP-binding</keyword>
<feature type="domain" description="AAA+ ATPase" evidence="4">
    <location>
        <begin position="319"/>
        <end position="458"/>
    </location>
</feature>
<dbReference type="Pfam" id="PF00004">
    <property type="entry name" value="AAA"/>
    <property type="match status" value="1"/>
</dbReference>
<dbReference type="Gene3D" id="3.40.50.300">
    <property type="entry name" value="P-loop containing nucleotide triphosphate hydrolases"/>
    <property type="match status" value="1"/>
</dbReference>
<evidence type="ECO:0000256" key="2">
    <source>
        <dbReference type="ARBA" id="ARBA00022741"/>
    </source>
</evidence>
<dbReference type="PRINTS" id="PR00819">
    <property type="entry name" value="CBXCFQXSUPER"/>
</dbReference>
<keyword evidence="2" id="KW-0547">Nucleotide-binding</keyword>